<dbReference type="PIRSF" id="PIRSF011588">
    <property type="entry name" value="Gly_sarc_betain_red_a/b"/>
    <property type="match status" value="1"/>
</dbReference>
<keyword evidence="3" id="KW-0670">Pyruvate</keyword>
<name>A0A0C7QCG2_PARSO</name>
<gene>
    <name evidence="4" type="primary">grdE_2</name>
    <name evidence="4" type="ORF">R28058_22981</name>
</gene>
<proteinExistence type="predicted"/>
<keyword evidence="1 4" id="KW-0560">Oxidoreductase</keyword>
<dbReference type="EC" id="1.21.4.2" evidence="4"/>
<evidence type="ECO:0000313" key="4">
    <source>
        <dbReference type="EMBL" id="CEQ04580.1"/>
    </source>
</evidence>
<dbReference type="GO" id="GO:0030699">
    <property type="term" value="F:glycine reductase activity"/>
    <property type="evidence" value="ECO:0007669"/>
    <property type="project" value="UniProtKB-EC"/>
</dbReference>
<keyword evidence="2" id="KW-0704">Schiff base</keyword>
<evidence type="ECO:0000256" key="3">
    <source>
        <dbReference type="PIRSR" id="PIRSR011588-51"/>
    </source>
</evidence>
<dbReference type="Proteomes" id="UP000049127">
    <property type="component" value="Unassembled WGS sequence"/>
</dbReference>
<reference evidence="4 5" key="1">
    <citation type="submission" date="2015-01" db="EMBL/GenBank/DDBJ databases">
        <authorList>
            <person name="Aslett A.Martin."/>
            <person name="De Silva Nishadi"/>
        </authorList>
    </citation>
    <scope>NUCLEOTIDE SEQUENCE [LARGE SCALE GENOMIC DNA]</scope>
    <source>
        <strain evidence="4 5">R28058</strain>
    </source>
</reference>
<dbReference type="InterPro" id="IPR015417">
    <property type="entry name" value="Gly_reductase_pB_sua/b"/>
</dbReference>
<feature type="active site" description="Schiff-base intermediate with substrate; via pyruvic acid" evidence="2">
    <location>
        <position position="242"/>
    </location>
</feature>
<evidence type="ECO:0000313" key="5">
    <source>
        <dbReference type="Proteomes" id="UP000049127"/>
    </source>
</evidence>
<feature type="modified residue" description="Pyruvic acid (Cys)" evidence="3">
    <location>
        <position position="242"/>
    </location>
</feature>
<accession>A0A0C7QCG2</accession>
<dbReference type="OrthoDB" id="5808629at2"/>
<dbReference type="AlphaFoldDB" id="A0A0C7QCG2"/>
<evidence type="ECO:0000256" key="2">
    <source>
        <dbReference type="PIRSR" id="PIRSR011588-50"/>
    </source>
</evidence>
<dbReference type="InterPro" id="IPR016585">
    <property type="entry name" value="Gly/sarc/bet_Rdtase_B_asu/bsu"/>
</dbReference>
<dbReference type="EMBL" id="CEKZ01000014">
    <property type="protein sequence ID" value="CEQ04580.1"/>
    <property type="molecule type" value="Genomic_DNA"/>
</dbReference>
<protein>
    <submittedName>
        <fullName evidence="4">Glycine reductase complex component B subunits alpha and beta</fullName>
        <ecNumber evidence="4">1.21.4.2</ecNumber>
    </submittedName>
</protein>
<sequence length="428" mass="46086">MRLELGKIFIKDVQFGAVTEVKDSVLYINKEEMLNVIGGDEHIKSIDLDIVRPGESVRIIPVKDVIEPRVKVEGKGGIFPGVISKVDTVGEGRTHALKNVGVVTTGKIVGFQEGIIDMTGPGAEYTPFSKLNNVVVIAEPIDGLKQHEHEKAVRMIGFKAATYLGQLAKDLTPDEVVTYETKPLLESIAEYPELPKVGYVYMLQTQGLLHDTYVYGVDAKQIVPTLLYPTELMDGAIVSGNCVSACDKNPSYVHMNNSVVEDLYLQHGKEINFVGVIITNENVYLADKERSSNWTAKLCKQLGLDAVIVSQEGFGNPDTDLIMNCKKIEGQGVKTVIVTDEYAGRDGASQSLADADAKADAVVTGGNANQVVVLPKMDRVIGHVEVADVIAGGSSGSLKEDGSIEAEIQVITGATNETGFGFLTAKGY</sequence>
<dbReference type="RefSeq" id="WP_055336467.1">
    <property type="nucleotide sequence ID" value="NZ_CDNF01000025.1"/>
</dbReference>
<organism evidence="4 5">
    <name type="scientific">Paraclostridium sordellii</name>
    <name type="common">Clostridium sordellii</name>
    <dbReference type="NCBI Taxonomy" id="1505"/>
    <lineage>
        <taxon>Bacteria</taxon>
        <taxon>Bacillati</taxon>
        <taxon>Bacillota</taxon>
        <taxon>Clostridia</taxon>
        <taxon>Peptostreptococcales</taxon>
        <taxon>Peptostreptococcaceae</taxon>
        <taxon>Paraclostridium</taxon>
    </lineage>
</organism>
<dbReference type="Pfam" id="PF09338">
    <property type="entry name" value="Gly_reductase"/>
    <property type="match status" value="1"/>
</dbReference>
<evidence type="ECO:0000256" key="1">
    <source>
        <dbReference type="ARBA" id="ARBA00023002"/>
    </source>
</evidence>